<dbReference type="AlphaFoldDB" id="A0AA86RZJ0"/>
<dbReference type="Gramene" id="rna-AYBTSS11_LOCUS3096">
    <property type="protein sequence ID" value="CAJ1898378.1"/>
    <property type="gene ID" value="gene-AYBTSS11_LOCUS3096"/>
</dbReference>
<organism evidence="1 2">
    <name type="scientific">Sphenostylis stenocarpa</name>
    <dbReference type="NCBI Taxonomy" id="92480"/>
    <lineage>
        <taxon>Eukaryota</taxon>
        <taxon>Viridiplantae</taxon>
        <taxon>Streptophyta</taxon>
        <taxon>Embryophyta</taxon>
        <taxon>Tracheophyta</taxon>
        <taxon>Spermatophyta</taxon>
        <taxon>Magnoliopsida</taxon>
        <taxon>eudicotyledons</taxon>
        <taxon>Gunneridae</taxon>
        <taxon>Pentapetalae</taxon>
        <taxon>rosids</taxon>
        <taxon>fabids</taxon>
        <taxon>Fabales</taxon>
        <taxon>Fabaceae</taxon>
        <taxon>Papilionoideae</taxon>
        <taxon>50 kb inversion clade</taxon>
        <taxon>NPAAA clade</taxon>
        <taxon>indigoferoid/millettioid clade</taxon>
        <taxon>Phaseoleae</taxon>
        <taxon>Sphenostylis</taxon>
    </lineage>
</organism>
<name>A0AA86RZJ0_9FABA</name>
<dbReference type="EMBL" id="OY731398">
    <property type="protein sequence ID" value="CAJ1898378.1"/>
    <property type="molecule type" value="Genomic_DNA"/>
</dbReference>
<evidence type="ECO:0000313" key="1">
    <source>
        <dbReference type="EMBL" id="CAJ1898378.1"/>
    </source>
</evidence>
<accession>A0AA86RZJ0</accession>
<reference evidence="1" key="1">
    <citation type="submission" date="2023-10" db="EMBL/GenBank/DDBJ databases">
        <authorList>
            <person name="Domelevo Entfellner J.-B."/>
        </authorList>
    </citation>
    <scope>NUCLEOTIDE SEQUENCE</scope>
</reference>
<keyword evidence="2" id="KW-1185">Reference proteome</keyword>
<gene>
    <name evidence="1" type="ORF">AYBTSS11_LOCUS3096</name>
</gene>
<sequence>MIGHGIQRFDSHYSTTHMDNYRERWTSQAVELSHHKMYYIFRVEILSPCFLINNSTSEVTEKTIQAFKAQLLGALSADDLHKHNTLYSAEPCNRWWNFTHCIRKCIFLYYPCMNMY</sequence>
<proteinExistence type="predicted"/>
<protein>
    <submittedName>
        <fullName evidence="1">Uncharacterized protein</fullName>
    </submittedName>
</protein>
<dbReference type="Proteomes" id="UP001189624">
    <property type="component" value="Chromosome 1"/>
</dbReference>
<evidence type="ECO:0000313" key="2">
    <source>
        <dbReference type="Proteomes" id="UP001189624"/>
    </source>
</evidence>